<dbReference type="Proteomes" id="UP000198571">
    <property type="component" value="Unassembled WGS sequence"/>
</dbReference>
<dbReference type="PANTHER" id="PTHR42949:SF3">
    <property type="entry name" value="ANAEROBIC GLYCEROL-3-PHOSPHATE DEHYDROGENASE SUBUNIT B"/>
    <property type="match status" value="1"/>
</dbReference>
<evidence type="ECO:0000313" key="3">
    <source>
        <dbReference type="EMBL" id="SES26384.1"/>
    </source>
</evidence>
<organism evidence="3 4">
    <name type="scientific">Salipaludibacillus aurantiacus</name>
    <dbReference type="NCBI Taxonomy" id="1601833"/>
    <lineage>
        <taxon>Bacteria</taxon>
        <taxon>Bacillati</taxon>
        <taxon>Bacillota</taxon>
        <taxon>Bacilli</taxon>
        <taxon>Bacillales</taxon>
        <taxon>Bacillaceae</taxon>
    </lineage>
</organism>
<dbReference type="InterPro" id="IPR023753">
    <property type="entry name" value="FAD/NAD-binding_dom"/>
</dbReference>
<dbReference type="STRING" id="1601833.SAMN05518684_11343"/>
<dbReference type="AlphaFoldDB" id="A0A1H9VY12"/>
<dbReference type="InterPro" id="IPR051691">
    <property type="entry name" value="Metab_Enz_Cyan_OpOx_G3PDH"/>
</dbReference>
<dbReference type="EMBL" id="FOGT01000013">
    <property type="protein sequence ID" value="SES26384.1"/>
    <property type="molecule type" value="Genomic_DNA"/>
</dbReference>
<feature type="domain" description="FAD/NAD(P)-binding" evidence="2">
    <location>
        <begin position="3"/>
        <end position="297"/>
    </location>
</feature>
<sequence length="423" mass="46181">MNYDLVVIGGGPAGLAAAIEARENGVESILVLERDRELGGILQQCIHNGFGLHTFKEELTGPEYAERFIRKLKNLSIEYKLDTMVLDVTEDKLISAVNTLDGFFQIKAKAVVLAMGCLERTRGAINIPGTRASGVYTAGTAQRFVNMEGYMVGKDVVIVGSGDIGLVMARRMTLEGANVHAVVELMPYSGGLARNIVQCLNDYDIPLRLSHTVTEVRGEDRVEEVVIAKVDEDKRPIPGTEQVIACDTLLLSVGLIPENELSKKASVEINPLTGGPVVNESMETSVPGIFACGNVVHVHDLVDWVTEESCRAGKHAAKYVKGELSASDEPIRTEAEDGVRYIVPHHIQKDNIDGKLTLMFRVDNVYENARIVIKNNGETIKSVKKRHLAPAEMESVKLKAKDLEKIQDGTLTVNVTVEEVVAQ</sequence>
<evidence type="ECO:0000313" key="4">
    <source>
        <dbReference type="Proteomes" id="UP000198571"/>
    </source>
</evidence>
<name>A0A1H9VY12_9BACI</name>
<dbReference type="Gene3D" id="3.50.50.60">
    <property type="entry name" value="FAD/NAD(P)-binding domain"/>
    <property type="match status" value="2"/>
</dbReference>
<dbReference type="PANTHER" id="PTHR42949">
    <property type="entry name" value="ANAEROBIC GLYCEROL-3-PHOSPHATE DEHYDROGENASE SUBUNIT B"/>
    <property type="match status" value="1"/>
</dbReference>
<protein>
    <submittedName>
        <fullName evidence="3">Thioredoxin reductase</fullName>
    </submittedName>
</protein>
<dbReference type="PRINTS" id="PR00368">
    <property type="entry name" value="FADPNR"/>
</dbReference>
<evidence type="ECO:0000256" key="1">
    <source>
        <dbReference type="ARBA" id="ARBA00023002"/>
    </source>
</evidence>
<dbReference type="Pfam" id="PF07992">
    <property type="entry name" value="Pyr_redox_2"/>
    <property type="match status" value="1"/>
</dbReference>
<reference evidence="4" key="1">
    <citation type="submission" date="2016-10" db="EMBL/GenBank/DDBJ databases">
        <authorList>
            <person name="Varghese N."/>
            <person name="Submissions S."/>
        </authorList>
    </citation>
    <scope>NUCLEOTIDE SEQUENCE [LARGE SCALE GENOMIC DNA]</scope>
    <source>
        <strain evidence="4">S9</strain>
    </source>
</reference>
<gene>
    <name evidence="3" type="ORF">SAMN05518684_11343</name>
</gene>
<proteinExistence type="predicted"/>
<dbReference type="PRINTS" id="PR00469">
    <property type="entry name" value="PNDRDTASEII"/>
</dbReference>
<accession>A0A1H9VY12</accession>
<keyword evidence="4" id="KW-1185">Reference proteome</keyword>
<dbReference type="OrthoDB" id="9776839at2"/>
<evidence type="ECO:0000259" key="2">
    <source>
        <dbReference type="Pfam" id="PF07992"/>
    </source>
</evidence>
<dbReference type="RefSeq" id="WP_093053970.1">
    <property type="nucleotide sequence ID" value="NZ_FOGT01000013.1"/>
</dbReference>
<dbReference type="InterPro" id="IPR036188">
    <property type="entry name" value="FAD/NAD-bd_sf"/>
</dbReference>
<keyword evidence="1" id="KW-0560">Oxidoreductase</keyword>
<dbReference type="GO" id="GO:0016491">
    <property type="term" value="F:oxidoreductase activity"/>
    <property type="evidence" value="ECO:0007669"/>
    <property type="project" value="UniProtKB-KW"/>
</dbReference>
<dbReference type="SUPFAM" id="SSF51905">
    <property type="entry name" value="FAD/NAD(P)-binding domain"/>
    <property type="match status" value="1"/>
</dbReference>